<name>A0A4R8LKW6_9BURK</name>
<keyword evidence="4" id="KW-1185">Reference proteome</keyword>
<sequence>MKILRILTGTHAGIQAHLTPGRYRIGKADDTDICITDWDDDEVAVELDEAGVIRAMRVASQDERAGDAQDSDEPVTLIPDFVPFLFGTTALCFGTEDAQWPPDIQLLASMYNGDTGARTADAGSDRPPSGASDKHVRRTHRVLRAVCASTMIVALLTAAGTFVYVRWQRADSPAPGTLGTTERVQQLSDALRDARLVDLRPQRHGDTIVVDGMVSNSAEDVAARAIFARTGANVARQYDVAQTDVANIEDSLGIDGLRVAYAGSGVFNISGTVPSLTQFREGLNRLQADLDSNVKRIDVDVSEAPTEIATTVYTAMLAVGDTRYVQTQDGVKHLFPAASHEPDATPRSMRESVTPPHARALDHPTDETLLQPVTGDQHVPKP</sequence>
<evidence type="ECO:0000313" key="3">
    <source>
        <dbReference type="EMBL" id="TDY45172.1"/>
    </source>
</evidence>
<dbReference type="AlphaFoldDB" id="A0A4R8LKW6"/>
<keyword evidence="2" id="KW-0472">Membrane</keyword>
<dbReference type="RefSeq" id="WP_134193824.1">
    <property type="nucleotide sequence ID" value="NZ_JBHLUW010000059.1"/>
</dbReference>
<protein>
    <submittedName>
        <fullName evidence="3">Type III secretion protein D</fullName>
    </submittedName>
</protein>
<evidence type="ECO:0000256" key="2">
    <source>
        <dbReference type="SAM" id="Phobius"/>
    </source>
</evidence>
<proteinExistence type="predicted"/>
<evidence type="ECO:0000256" key="1">
    <source>
        <dbReference type="SAM" id="MobiDB-lite"/>
    </source>
</evidence>
<reference evidence="3 4" key="1">
    <citation type="submission" date="2019-03" db="EMBL/GenBank/DDBJ databases">
        <title>Genomic Encyclopedia of Type Strains, Phase III (KMG-III): the genomes of soil and plant-associated and newly described type strains.</title>
        <authorList>
            <person name="Whitman W."/>
        </authorList>
    </citation>
    <scope>NUCLEOTIDE SEQUENCE [LARGE SCALE GENOMIC DNA]</scope>
    <source>
        <strain evidence="3 4">LMG 29544</strain>
    </source>
</reference>
<comment type="caution">
    <text evidence="3">The sequence shown here is derived from an EMBL/GenBank/DDBJ whole genome shotgun (WGS) entry which is preliminary data.</text>
</comment>
<organism evidence="3 4">
    <name type="scientific">Paraburkholderia rhizosphaerae</name>
    <dbReference type="NCBI Taxonomy" id="480658"/>
    <lineage>
        <taxon>Bacteria</taxon>
        <taxon>Pseudomonadati</taxon>
        <taxon>Pseudomonadota</taxon>
        <taxon>Betaproteobacteria</taxon>
        <taxon>Burkholderiales</taxon>
        <taxon>Burkholderiaceae</taxon>
        <taxon>Paraburkholderia</taxon>
    </lineage>
</organism>
<dbReference type="OrthoDB" id="5995712at2"/>
<feature type="region of interest" description="Disordered" evidence="1">
    <location>
        <begin position="117"/>
        <end position="136"/>
    </location>
</feature>
<evidence type="ECO:0000313" key="4">
    <source>
        <dbReference type="Proteomes" id="UP000295509"/>
    </source>
</evidence>
<keyword evidence="2" id="KW-1133">Transmembrane helix</keyword>
<keyword evidence="2" id="KW-0812">Transmembrane</keyword>
<gene>
    <name evidence="3" type="ORF">BX592_115139</name>
</gene>
<feature type="region of interest" description="Disordered" evidence="1">
    <location>
        <begin position="337"/>
        <end position="382"/>
    </location>
</feature>
<feature type="compositionally biased region" description="Basic and acidic residues" evidence="1">
    <location>
        <begin position="340"/>
        <end position="350"/>
    </location>
</feature>
<accession>A0A4R8LKW6</accession>
<feature type="transmembrane region" description="Helical" evidence="2">
    <location>
        <begin position="142"/>
        <end position="165"/>
    </location>
</feature>
<dbReference type="EMBL" id="SORE01000015">
    <property type="protein sequence ID" value="TDY45172.1"/>
    <property type="molecule type" value="Genomic_DNA"/>
</dbReference>
<dbReference type="Proteomes" id="UP000295509">
    <property type="component" value="Unassembled WGS sequence"/>
</dbReference>